<dbReference type="InterPro" id="IPR011335">
    <property type="entry name" value="Restrct_endonuc-II-like"/>
</dbReference>
<dbReference type="InterPro" id="IPR056079">
    <property type="entry name" value="DUF7662"/>
</dbReference>
<proteinExistence type="predicted"/>
<evidence type="ECO:0000313" key="3">
    <source>
        <dbReference type="EMBL" id="OHV31693.1"/>
    </source>
</evidence>
<accession>A0A1S1QA23</accession>
<feature type="region of interest" description="Disordered" evidence="1">
    <location>
        <begin position="95"/>
        <end position="135"/>
    </location>
</feature>
<organism evidence="3 4">
    <name type="scientific">Parafrankia colletiae</name>
    <dbReference type="NCBI Taxonomy" id="573497"/>
    <lineage>
        <taxon>Bacteria</taxon>
        <taxon>Bacillati</taxon>
        <taxon>Actinomycetota</taxon>
        <taxon>Actinomycetes</taxon>
        <taxon>Frankiales</taxon>
        <taxon>Frankiaceae</taxon>
        <taxon>Parafrankia</taxon>
    </lineage>
</organism>
<comment type="caution">
    <text evidence="3">The sequence shown here is derived from an EMBL/GenBank/DDBJ whole genome shotgun (WGS) entry which is preliminary data.</text>
</comment>
<dbReference type="Proteomes" id="UP000179627">
    <property type="component" value="Unassembled WGS sequence"/>
</dbReference>
<protein>
    <recommendedName>
        <fullName evidence="2">DUF7662 domain-containing protein</fullName>
    </recommendedName>
</protein>
<dbReference type="EMBL" id="MBLM01000142">
    <property type="protein sequence ID" value="OHV31693.1"/>
    <property type="molecule type" value="Genomic_DNA"/>
</dbReference>
<evidence type="ECO:0000259" key="2">
    <source>
        <dbReference type="Pfam" id="PF24698"/>
    </source>
</evidence>
<dbReference type="SUPFAM" id="SSF52980">
    <property type="entry name" value="Restriction endonuclease-like"/>
    <property type="match status" value="1"/>
</dbReference>
<dbReference type="OrthoDB" id="2833825at2"/>
<reference evidence="4" key="1">
    <citation type="submission" date="2016-07" db="EMBL/GenBank/DDBJ databases">
        <title>Sequence Frankia sp. strain CcI1.17.</title>
        <authorList>
            <person name="Ghodhbane-Gtari F."/>
            <person name="Swanson E."/>
            <person name="Gueddou A."/>
            <person name="Morris K."/>
            <person name="Hezbri K."/>
            <person name="Ktari A."/>
            <person name="Nouioui I."/>
            <person name="Abebe-Akele F."/>
            <person name="Simpson S."/>
            <person name="Thomas K."/>
            <person name="Gtari M."/>
            <person name="Tisa L.S."/>
            <person name="Hurst S."/>
        </authorList>
    </citation>
    <scope>NUCLEOTIDE SEQUENCE [LARGE SCALE GENOMIC DNA]</scope>
    <source>
        <strain evidence="4">Cc1.17</strain>
    </source>
</reference>
<feature type="compositionally biased region" description="Gly residues" evidence="1">
    <location>
        <begin position="280"/>
        <end position="291"/>
    </location>
</feature>
<sequence length="303" mass="31386">MGRYDALRDYLAGLPAQAAAEALGFEAIEGLVGALPPSARQFRAWWANSSNVQAAAWHDAGWHVDSVHLDAARVIFARGARGGTYAARRAAQRASAAAPAEGPGDARRPADPVADVGSAAAPRGSGDAPGPVAPADGFSEASVQAVLVTHLVRAGWQIRWTADTATRERGIDILAARGGRTLAVEVKGFPTRGTYADPRRVAEIKPTQPATQARHWFAHAVLKAMLTLDEFPDYEVAIGLPDVATYRRLYERTCLSLGRAAIGVLFVDEHGEVHAGAGAGGAGAGGAGAGGADHHADIATARG</sequence>
<feature type="region of interest" description="Disordered" evidence="1">
    <location>
        <begin position="280"/>
        <end position="303"/>
    </location>
</feature>
<dbReference type="Pfam" id="PF24698">
    <property type="entry name" value="DUF7662"/>
    <property type="match status" value="1"/>
</dbReference>
<dbReference type="RefSeq" id="WP_071088210.1">
    <property type="nucleotide sequence ID" value="NZ_MBLM01000142.1"/>
</dbReference>
<keyword evidence="4" id="KW-1185">Reference proteome</keyword>
<feature type="domain" description="DUF7662" evidence="2">
    <location>
        <begin position="4"/>
        <end position="77"/>
    </location>
</feature>
<evidence type="ECO:0000313" key="4">
    <source>
        <dbReference type="Proteomes" id="UP000179627"/>
    </source>
</evidence>
<dbReference type="AlphaFoldDB" id="A0A1S1QA23"/>
<name>A0A1S1QA23_9ACTN</name>
<gene>
    <name evidence="3" type="ORF">CC117_25515</name>
</gene>
<evidence type="ECO:0000256" key="1">
    <source>
        <dbReference type="SAM" id="MobiDB-lite"/>
    </source>
</evidence>